<dbReference type="Gene3D" id="3.90.1170.50">
    <property type="entry name" value="Aldehyde oxidase/xanthine dehydrogenase, a/b hammerhead"/>
    <property type="match status" value="1"/>
</dbReference>
<dbReference type="GO" id="GO:0016491">
    <property type="term" value="F:oxidoreductase activity"/>
    <property type="evidence" value="ECO:0007669"/>
    <property type="project" value="UniProtKB-KW"/>
</dbReference>
<dbReference type="SUPFAM" id="SSF54665">
    <property type="entry name" value="CO dehydrogenase molybdoprotein N-domain-like"/>
    <property type="match status" value="1"/>
</dbReference>
<dbReference type="InterPro" id="IPR037165">
    <property type="entry name" value="AldOxase/xan_DH_Mopterin-bd_sf"/>
</dbReference>
<protein>
    <submittedName>
        <fullName evidence="4">CO or xanthine dehydrogenase, Mo-binding subunit</fullName>
    </submittedName>
</protein>
<gene>
    <name evidence="4" type="ORF">SAMN02745123_01225</name>
</gene>
<evidence type="ECO:0000313" key="5">
    <source>
        <dbReference type="Proteomes" id="UP000183997"/>
    </source>
</evidence>
<feature type="domain" description="Aldehyde oxidase/xanthine dehydrogenase a/b hammerhead" evidence="3">
    <location>
        <begin position="20"/>
        <end position="124"/>
    </location>
</feature>
<proteinExistence type="predicted"/>
<dbReference type="STRING" id="1121421.SAMN02745123_01225"/>
<keyword evidence="1" id="KW-0500">Molybdenum</keyword>
<dbReference type="SMART" id="SM01008">
    <property type="entry name" value="Ald_Xan_dh_C"/>
    <property type="match status" value="1"/>
</dbReference>
<dbReference type="AlphaFoldDB" id="A0A1M6QVC9"/>
<dbReference type="InterPro" id="IPR036856">
    <property type="entry name" value="Ald_Oxase/Xan_DH_a/b_sf"/>
</dbReference>
<dbReference type="Pfam" id="PF01315">
    <property type="entry name" value="Ald_Xan_dh_C"/>
    <property type="match status" value="1"/>
</dbReference>
<accession>A0A1M6QVC9</accession>
<dbReference type="PANTHER" id="PTHR11908:SF132">
    <property type="entry name" value="ALDEHYDE OXIDASE 1-RELATED"/>
    <property type="match status" value="1"/>
</dbReference>
<evidence type="ECO:0000313" key="4">
    <source>
        <dbReference type="EMBL" id="SHK24100.1"/>
    </source>
</evidence>
<dbReference type="Gene3D" id="3.30.365.10">
    <property type="entry name" value="Aldehyde oxidase/xanthine dehydrogenase, molybdopterin binding domain"/>
    <property type="match status" value="4"/>
</dbReference>
<dbReference type="Proteomes" id="UP000183997">
    <property type="component" value="Unassembled WGS sequence"/>
</dbReference>
<organism evidence="4 5">
    <name type="scientific">Desulforamulus aeronauticus DSM 10349</name>
    <dbReference type="NCBI Taxonomy" id="1121421"/>
    <lineage>
        <taxon>Bacteria</taxon>
        <taxon>Bacillati</taxon>
        <taxon>Bacillota</taxon>
        <taxon>Clostridia</taxon>
        <taxon>Eubacteriales</taxon>
        <taxon>Peptococcaceae</taxon>
        <taxon>Desulforamulus</taxon>
    </lineage>
</organism>
<sequence>MQKVGIGVSVPRKESQDKVTGLAIYNTDYLSPKLLYAWLVTSLYAHAEIKSIDTSEAFKVVGVQAVITGDSYHLLCGPVIEDHPPLAKEKVRYFGEPLAVVIANSEAVAKEAAGKVKVEYNPLPVVNSLASALKEGAPLVHENVAFYKQVKPNEIFSKAGTNIAQHVKIRKGDLPEGWRQSEVIVESNFSLPQSNHIAMEPRNAIAEIKADGQVIIHASTQAPFDVRKILCRCFNLADTQVIVNTPLVGGGFGGKTNVQLEIIAYLASQAVHGRAVKLIESREQDMTSSPGHLGLEARVKIGATRDGTMKALEITLEVDVGAYVDSGSQMTRAMAADCTGPYHIDHVWCDAYGVYTNHTYVTAFRGFGRLSYVFAIERTMDKLAFALGIDPLELRLKNALKSEDTTPTMVRLNKSSIGNLPACLTKIKSMMNWQEGVRRETGSNKVVAKGISCLWKTSSSPPDATSGAIITINEDGTLNLNVGTVEIGSGSKTSLAQILAEKLSMDVNKIHVVMDVNTGISPSHWKTVASMTNFMVGNAVLDAAEDLVEQLRSIASIVLRCPPEVLEVGGGKVYLKEDPEIYIEINEIGNGYEYPEGNSIGGQVIGRGSFIMHHLVHMDKDTGKGKLGPAWTVGAQAVEVEFDTQNYTYKILKAATVIDAGKVLNPKGARGTITGGMCMGLGYGSRESCLYGEGGERKNPQLRTYHLMRFGENPTYLVDFVETPLIVAPYGLRGIAEHGIIGIPAALANALTTAAQVELNQTPLTPETIWQAKRGKLDDSL</sequence>
<dbReference type="InterPro" id="IPR000674">
    <property type="entry name" value="Ald_Oxase/Xan_DH_a/b"/>
</dbReference>
<name>A0A1M6QVC9_9FIRM</name>
<dbReference type="InterPro" id="IPR046867">
    <property type="entry name" value="AldOxase/xan_DH_MoCoBD2"/>
</dbReference>
<keyword evidence="2" id="KW-0560">Oxidoreductase</keyword>
<evidence type="ECO:0000256" key="1">
    <source>
        <dbReference type="ARBA" id="ARBA00022505"/>
    </source>
</evidence>
<dbReference type="InterPro" id="IPR016208">
    <property type="entry name" value="Ald_Oxase/xanthine_DH-like"/>
</dbReference>
<reference evidence="5" key="1">
    <citation type="submission" date="2016-11" db="EMBL/GenBank/DDBJ databases">
        <authorList>
            <person name="Varghese N."/>
            <person name="Submissions S."/>
        </authorList>
    </citation>
    <scope>NUCLEOTIDE SEQUENCE [LARGE SCALE GENOMIC DNA]</scope>
    <source>
        <strain evidence="5">DSM 10349</strain>
    </source>
</reference>
<evidence type="ECO:0000256" key="2">
    <source>
        <dbReference type="ARBA" id="ARBA00023002"/>
    </source>
</evidence>
<dbReference type="GO" id="GO:0005506">
    <property type="term" value="F:iron ion binding"/>
    <property type="evidence" value="ECO:0007669"/>
    <property type="project" value="InterPro"/>
</dbReference>
<dbReference type="Pfam" id="PF02738">
    <property type="entry name" value="MoCoBD_1"/>
    <property type="match status" value="1"/>
</dbReference>
<evidence type="ECO:0000259" key="3">
    <source>
        <dbReference type="SMART" id="SM01008"/>
    </source>
</evidence>
<dbReference type="InterPro" id="IPR008274">
    <property type="entry name" value="AldOxase/xan_DH_MoCoBD1"/>
</dbReference>
<dbReference type="PANTHER" id="PTHR11908">
    <property type="entry name" value="XANTHINE DEHYDROGENASE"/>
    <property type="match status" value="1"/>
</dbReference>
<dbReference type="EMBL" id="FRAR01000009">
    <property type="protein sequence ID" value="SHK24100.1"/>
    <property type="molecule type" value="Genomic_DNA"/>
</dbReference>
<keyword evidence="5" id="KW-1185">Reference proteome</keyword>
<dbReference type="SUPFAM" id="SSF56003">
    <property type="entry name" value="Molybdenum cofactor-binding domain"/>
    <property type="match status" value="1"/>
</dbReference>
<dbReference type="Pfam" id="PF20256">
    <property type="entry name" value="MoCoBD_2"/>
    <property type="match status" value="1"/>
</dbReference>